<dbReference type="EMBL" id="MU007010">
    <property type="protein sequence ID" value="KAF2436701.1"/>
    <property type="molecule type" value="Genomic_DNA"/>
</dbReference>
<evidence type="ECO:0000313" key="3">
    <source>
        <dbReference type="Proteomes" id="UP000800235"/>
    </source>
</evidence>
<dbReference type="Proteomes" id="UP000800235">
    <property type="component" value="Unassembled WGS sequence"/>
</dbReference>
<comment type="caution">
    <text evidence="2">The sequence shown here is derived from an EMBL/GenBank/DDBJ whole genome shotgun (WGS) entry which is preliminary data.</text>
</comment>
<organism evidence="2 3">
    <name type="scientific">Tothia fuscella</name>
    <dbReference type="NCBI Taxonomy" id="1048955"/>
    <lineage>
        <taxon>Eukaryota</taxon>
        <taxon>Fungi</taxon>
        <taxon>Dikarya</taxon>
        <taxon>Ascomycota</taxon>
        <taxon>Pezizomycotina</taxon>
        <taxon>Dothideomycetes</taxon>
        <taxon>Pleosporomycetidae</taxon>
        <taxon>Venturiales</taxon>
        <taxon>Cylindrosympodiaceae</taxon>
        <taxon>Tothia</taxon>
    </lineage>
</organism>
<accession>A0A9P4U4I4</accession>
<proteinExistence type="predicted"/>
<evidence type="ECO:0008006" key="4">
    <source>
        <dbReference type="Google" id="ProtNLM"/>
    </source>
</evidence>
<sequence length="237" mass="26459">MAEHPSIATTVFAIEELLESILIYLSIDRLLLLKRVCSQWNHVITHSPSLQKILFLRPATLLSLSTREHNPLFETYLKTISYADGPTSTSTKAPSAHLEMNPKIMRTLLTKCPPSWRSMLAFQPPCSYNLTMPSLSVFDITVKEKHEGHVPIMVAVELASKRVEQEAERKRNRRISLDSALRGRFALVREGRLVKEGEGLKRRRGENGDGDGDGDGEPSGVMEARRRAIEIAIGSSG</sequence>
<dbReference type="InterPro" id="IPR036047">
    <property type="entry name" value="F-box-like_dom_sf"/>
</dbReference>
<protein>
    <recommendedName>
        <fullName evidence="4">F-box domain-containing protein</fullName>
    </recommendedName>
</protein>
<dbReference type="AlphaFoldDB" id="A0A9P4U4I4"/>
<dbReference type="Gene3D" id="1.20.1280.50">
    <property type="match status" value="1"/>
</dbReference>
<keyword evidence="3" id="KW-1185">Reference proteome</keyword>
<name>A0A9P4U4I4_9PEZI</name>
<reference evidence="2" key="1">
    <citation type="journal article" date="2020" name="Stud. Mycol.">
        <title>101 Dothideomycetes genomes: a test case for predicting lifestyles and emergence of pathogens.</title>
        <authorList>
            <person name="Haridas S."/>
            <person name="Albert R."/>
            <person name="Binder M."/>
            <person name="Bloem J."/>
            <person name="Labutti K."/>
            <person name="Salamov A."/>
            <person name="Andreopoulos B."/>
            <person name="Baker S."/>
            <person name="Barry K."/>
            <person name="Bills G."/>
            <person name="Bluhm B."/>
            <person name="Cannon C."/>
            <person name="Castanera R."/>
            <person name="Culley D."/>
            <person name="Daum C."/>
            <person name="Ezra D."/>
            <person name="Gonzalez J."/>
            <person name="Henrissat B."/>
            <person name="Kuo A."/>
            <person name="Liang C."/>
            <person name="Lipzen A."/>
            <person name="Lutzoni F."/>
            <person name="Magnuson J."/>
            <person name="Mondo S."/>
            <person name="Nolan M."/>
            <person name="Ohm R."/>
            <person name="Pangilinan J."/>
            <person name="Park H.-J."/>
            <person name="Ramirez L."/>
            <person name="Alfaro M."/>
            <person name="Sun H."/>
            <person name="Tritt A."/>
            <person name="Yoshinaga Y."/>
            <person name="Zwiers L.-H."/>
            <person name="Turgeon B."/>
            <person name="Goodwin S."/>
            <person name="Spatafora J."/>
            <person name="Crous P."/>
            <person name="Grigoriev I."/>
        </authorList>
    </citation>
    <scope>NUCLEOTIDE SEQUENCE</scope>
    <source>
        <strain evidence="2">CBS 130266</strain>
    </source>
</reference>
<evidence type="ECO:0000313" key="2">
    <source>
        <dbReference type="EMBL" id="KAF2436701.1"/>
    </source>
</evidence>
<evidence type="ECO:0000256" key="1">
    <source>
        <dbReference type="SAM" id="MobiDB-lite"/>
    </source>
</evidence>
<gene>
    <name evidence="2" type="ORF">EJ08DRAFT_157403</name>
</gene>
<dbReference type="SUPFAM" id="SSF81383">
    <property type="entry name" value="F-box domain"/>
    <property type="match status" value="1"/>
</dbReference>
<feature type="region of interest" description="Disordered" evidence="1">
    <location>
        <begin position="197"/>
        <end position="224"/>
    </location>
</feature>